<keyword evidence="5 6" id="KW-0472">Membrane</keyword>
<gene>
    <name evidence="7" type="ORF">EFW17_07820</name>
</gene>
<feature type="transmembrane region" description="Helical" evidence="6">
    <location>
        <begin position="45"/>
        <end position="63"/>
    </location>
</feature>
<comment type="caution">
    <text evidence="7">The sequence shown here is derived from an EMBL/GenBank/DDBJ whole genome shotgun (WGS) entry which is preliminary data.</text>
</comment>
<name>A0A3N0EDB2_9ACTN</name>
<protein>
    <recommendedName>
        <fullName evidence="9">FUSC family protein</fullName>
    </recommendedName>
</protein>
<comment type="subcellular location">
    <subcellularLocation>
        <location evidence="1">Cell membrane</location>
        <topology evidence="1">Multi-pass membrane protein</topology>
    </subcellularLocation>
</comment>
<feature type="transmembrane region" description="Helical" evidence="6">
    <location>
        <begin position="69"/>
        <end position="88"/>
    </location>
</feature>
<keyword evidence="2" id="KW-1003">Cell membrane</keyword>
<proteinExistence type="predicted"/>
<evidence type="ECO:0000256" key="2">
    <source>
        <dbReference type="ARBA" id="ARBA00022475"/>
    </source>
</evidence>
<evidence type="ECO:0000256" key="4">
    <source>
        <dbReference type="ARBA" id="ARBA00022989"/>
    </source>
</evidence>
<dbReference type="EMBL" id="RJMB01000005">
    <property type="protein sequence ID" value="RNL85848.1"/>
    <property type="molecule type" value="Genomic_DNA"/>
</dbReference>
<sequence>MSYDEEERTEPGAHEDRYTALRGMFSRLWGALGRLRSYGGPEREAALIIVKSALAATVAWYLAAYLFGAQFPAFAPFSAVLMLQVTVYQSVLQSLRFVLAIVLGVSLQGLLALVFEPDVWTFAVVTLLALVIGRWRRLGSQGSQVVSAAFFAYAAFITGTDTTDRLALLGSLVLLVLLGCGIGIVVNIAIVPPMRYRSAEYAVENLAKAVHGLLDDIAGAVREGPATSGDSDDWRYRAHRLENLAERTRDTVDSAAESVRWNPRRLLLSTEPPFGGYRTVVDRMARISAQLSSIAETLSRTSDDPQVPNRAFLERYGAFLGHTADATLLLAELDSDRLSDQVDRLAGYVEGAREEQSALTRATAEYEIDLADQARVYGGLLVDADRLLSELDYIHSTLSNALEHPNIDPDSSSGHG</sequence>
<dbReference type="GO" id="GO:0005886">
    <property type="term" value="C:plasma membrane"/>
    <property type="evidence" value="ECO:0007669"/>
    <property type="project" value="UniProtKB-SubCell"/>
</dbReference>
<keyword evidence="4 6" id="KW-1133">Transmembrane helix</keyword>
<evidence type="ECO:0000313" key="8">
    <source>
        <dbReference type="Proteomes" id="UP000269198"/>
    </source>
</evidence>
<evidence type="ECO:0000313" key="7">
    <source>
        <dbReference type="EMBL" id="RNL85848.1"/>
    </source>
</evidence>
<organism evidence="7 8">
    <name type="scientific">Halostreptopolyspora alba</name>
    <dbReference type="NCBI Taxonomy" id="2487137"/>
    <lineage>
        <taxon>Bacteria</taxon>
        <taxon>Bacillati</taxon>
        <taxon>Actinomycetota</taxon>
        <taxon>Actinomycetes</taxon>
        <taxon>Streptosporangiales</taxon>
        <taxon>Nocardiopsidaceae</taxon>
        <taxon>Halostreptopolyspora</taxon>
    </lineage>
</organism>
<evidence type="ECO:0000256" key="6">
    <source>
        <dbReference type="SAM" id="Phobius"/>
    </source>
</evidence>
<dbReference type="AlphaFoldDB" id="A0A3N0EDB2"/>
<feature type="transmembrane region" description="Helical" evidence="6">
    <location>
        <begin position="142"/>
        <end position="160"/>
    </location>
</feature>
<keyword evidence="3 6" id="KW-0812">Transmembrane</keyword>
<evidence type="ECO:0000256" key="3">
    <source>
        <dbReference type="ARBA" id="ARBA00022692"/>
    </source>
</evidence>
<feature type="transmembrane region" description="Helical" evidence="6">
    <location>
        <begin position="119"/>
        <end position="135"/>
    </location>
</feature>
<dbReference type="InterPro" id="IPR010343">
    <property type="entry name" value="ArAE_1"/>
</dbReference>
<keyword evidence="8" id="KW-1185">Reference proteome</keyword>
<dbReference type="Pfam" id="PF06081">
    <property type="entry name" value="ArAE_1"/>
    <property type="match status" value="1"/>
</dbReference>
<feature type="transmembrane region" description="Helical" evidence="6">
    <location>
        <begin position="166"/>
        <end position="190"/>
    </location>
</feature>
<feature type="transmembrane region" description="Helical" evidence="6">
    <location>
        <begin position="95"/>
        <end position="113"/>
    </location>
</feature>
<evidence type="ECO:0000256" key="1">
    <source>
        <dbReference type="ARBA" id="ARBA00004651"/>
    </source>
</evidence>
<evidence type="ECO:0008006" key="9">
    <source>
        <dbReference type="Google" id="ProtNLM"/>
    </source>
</evidence>
<evidence type="ECO:0000256" key="5">
    <source>
        <dbReference type="ARBA" id="ARBA00023136"/>
    </source>
</evidence>
<dbReference type="Proteomes" id="UP000269198">
    <property type="component" value="Unassembled WGS sequence"/>
</dbReference>
<accession>A0A3N0EDB2</accession>
<reference evidence="7 8" key="1">
    <citation type="submission" date="2018-11" db="EMBL/GenBank/DDBJ databases">
        <title>The genome draft of YIM 96095.</title>
        <authorList>
            <person name="Tang S.-K."/>
            <person name="Chunyu W.-X."/>
            <person name="Feng Y.-Z."/>
        </authorList>
    </citation>
    <scope>NUCLEOTIDE SEQUENCE [LARGE SCALE GENOMIC DNA]</scope>
    <source>
        <strain evidence="7 8">YIM 96095</strain>
    </source>
</reference>